<comment type="subcellular location">
    <subcellularLocation>
        <location evidence="10">Peroxisome</location>
    </subcellularLocation>
</comment>
<dbReference type="InterPro" id="IPR036318">
    <property type="entry name" value="FAD-bd_PCMH-like_sf"/>
</dbReference>
<dbReference type="InterPro" id="IPR016169">
    <property type="entry name" value="FAD-bd_PCMH_sub2"/>
</dbReference>
<feature type="binding site" evidence="7">
    <location>
        <position position="576"/>
    </location>
    <ligand>
        <name>substrate</name>
    </ligand>
</feature>
<sequence>MLAFFVQLFRDHVVRLNDWLDDNRQLRGIYGMSDMPREIWLDLFEFWKVRINNVRMNRKEKDESFICEAIHSILYFTKANFQTVKQFDEEVTVRNVKIVIFFLQTAVWLFLDLSIFRNNSPDILLEISGMNGTTDGYIVQENNVPDTYRDRILKWNGWGYADSSFVVRDYTNVVLTGNRYNISGKTLPYIMKYMEGKLGININIQTPSVRYEDLIIPVPFDNQNFVNFLLSNNISFSNKSNYRLVRSHGHTVHDIANLRNGTVGRIPDIIVWPKNEEEVVTIIDGAKKFDVVIIPIGGGTSVTGALECPSEEARSICSLDMALMNAIIYIDEKNFLCRAQAGIIGQNLERQLNEKGYTCGHEPDSVEFSTLGGWISTRASGMKKNKYGNIEDLLVHVSLATPRGMIRRQCQVPRLSGGPDLQQIILGSEGILGVVTEATVKIFRKPEMKKYGSFVFQTFEQGVNFFREVAKQRCQCASLRLVDNEQFLMGQAMKTYNGSLLKSVKHALENLYVTKWKNFKLDEIVAATCVYEGTREEVNSEERKLVALAESMDGISGGADNGEYGYRLTFAIAYLRDFGMQFSIMGESFETSVPWDKVMSLCRNVKEVIRREGIASGTILPPLATCRVTQVYDSGACVYFYYAFNYGGLSNPMLLCDQIEKKARDEIIACGGSISHHHGIGKFRKQWYAASVGDAGLLTIRALKEKLDPKNIFGSGNIIDVEKEKSKL</sequence>
<dbReference type="PROSITE" id="PS51387">
    <property type="entry name" value="FAD_PCMH"/>
    <property type="match status" value="1"/>
</dbReference>
<feature type="active site" description="Proton donor/acceptor" evidence="6">
    <location>
        <position position="639"/>
    </location>
</feature>
<comment type="similarity">
    <text evidence="2 10">Belongs to the FAD-binding oxidoreductase/transferase type 4 family.</text>
</comment>
<dbReference type="InterPro" id="IPR025650">
    <property type="entry name" value="Alkyl-DHAP_Synthase"/>
</dbReference>
<evidence type="ECO:0000256" key="7">
    <source>
        <dbReference type="PIRSR" id="PIRSR625650-2"/>
    </source>
</evidence>
<dbReference type="InterPro" id="IPR016171">
    <property type="entry name" value="Vanillyl_alc_oxidase_C-sub2"/>
</dbReference>
<keyword evidence="4 10" id="KW-0285">Flavoprotein</keyword>
<evidence type="ECO:0000256" key="1">
    <source>
        <dbReference type="ARBA" id="ARBA00004670"/>
    </source>
</evidence>
<dbReference type="PANTHER" id="PTHR46568">
    <property type="entry name" value="ALKYLDIHYDROXYACETONEPHOSPHATE SYNTHASE, PEROXISOMAL"/>
    <property type="match status" value="1"/>
</dbReference>
<dbReference type="UniPathway" id="UPA00781"/>
<dbReference type="STRING" id="42156.A0A3P6UMG5"/>
<dbReference type="Gene3D" id="3.30.465.10">
    <property type="match status" value="1"/>
</dbReference>
<keyword evidence="10" id="KW-0576">Peroxisome</keyword>
<dbReference type="Gene3D" id="3.30.70.3450">
    <property type="match status" value="1"/>
</dbReference>
<evidence type="ECO:0000313" key="12">
    <source>
        <dbReference type="EMBL" id="VDK78521.1"/>
    </source>
</evidence>
<dbReference type="Gene3D" id="1.10.45.10">
    <property type="entry name" value="Vanillyl-alcohol Oxidase, Chain A, domain 4"/>
    <property type="match status" value="1"/>
</dbReference>
<keyword evidence="5 8" id="KW-0274">FAD</keyword>
<dbReference type="PANTHER" id="PTHR46568:SF1">
    <property type="entry name" value="ALKYLDIHYDROXYACETONEPHOSPHATE SYNTHASE, PEROXISOMAL"/>
    <property type="match status" value="1"/>
</dbReference>
<dbReference type="Pfam" id="PF01565">
    <property type="entry name" value="FAD_binding_4"/>
    <property type="match status" value="1"/>
</dbReference>
<evidence type="ECO:0000256" key="3">
    <source>
        <dbReference type="ARBA" id="ARBA00012385"/>
    </source>
</evidence>
<feature type="binding site" evidence="8">
    <location>
        <begin position="295"/>
        <end position="301"/>
    </location>
    <ligand>
        <name>FAD</name>
        <dbReference type="ChEBI" id="CHEBI:57692"/>
    </ligand>
</feature>
<dbReference type="Proteomes" id="UP000277928">
    <property type="component" value="Unassembled WGS sequence"/>
</dbReference>
<feature type="site" description="Important for enzyme activity" evidence="9">
    <location>
        <position position="480"/>
    </location>
</feature>
<evidence type="ECO:0000256" key="2">
    <source>
        <dbReference type="ARBA" id="ARBA00008000"/>
    </source>
</evidence>
<keyword evidence="10" id="KW-0444">Lipid biosynthesis</keyword>
<evidence type="ECO:0000256" key="4">
    <source>
        <dbReference type="ARBA" id="ARBA00022630"/>
    </source>
</evidence>
<evidence type="ECO:0000259" key="11">
    <source>
        <dbReference type="PROSITE" id="PS51387"/>
    </source>
</evidence>
<comment type="function">
    <text evidence="10">Catalyzes the exchange of an acyl for a long-chain alkyl group and the formation of the ether bond in the biosynthesis of ether phospholipids.</text>
</comment>
<dbReference type="SUPFAM" id="SSF56176">
    <property type="entry name" value="FAD-binding/transporter-associated domain-like"/>
    <property type="match status" value="1"/>
</dbReference>
<evidence type="ECO:0000256" key="9">
    <source>
        <dbReference type="PIRSR" id="PIRSR625650-4"/>
    </source>
</evidence>
<dbReference type="EMBL" id="UYRX01000249">
    <property type="protein sequence ID" value="VDK78521.1"/>
    <property type="molecule type" value="Genomic_DNA"/>
</dbReference>
<dbReference type="OMA" id="GTISHQH"/>
<dbReference type="InterPro" id="IPR016164">
    <property type="entry name" value="FAD-linked_Oxase-like_C"/>
</dbReference>
<dbReference type="InterPro" id="IPR004113">
    <property type="entry name" value="FAD-bd_oxidored_4_C"/>
</dbReference>
<dbReference type="SUPFAM" id="SSF55103">
    <property type="entry name" value="FAD-linked oxidases, C-terminal domain"/>
    <property type="match status" value="1"/>
</dbReference>
<evidence type="ECO:0000256" key="8">
    <source>
        <dbReference type="PIRSR" id="PIRSR625650-3"/>
    </source>
</evidence>
<comment type="pathway">
    <text evidence="1 10">Glycerolipid metabolism; ether lipid biosynthesis.</text>
</comment>
<comment type="subunit">
    <text evidence="10">Homodimer.</text>
</comment>
<evidence type="ECO:0000256" key="5">
    <source>
        <dbReference type="ARBA" id="ARBA00022827"/>
    </source>
</evidence>
<dbReference type="GO" id="GO:0008609">
    <property type="term" value="F:alkylglycerone-phosphate synthase activity"/>
    <property type="evidence" value="ECO:0007669"/>
    <property type="project" value="UniProtKB-EC"/>
</dbReference>
<keyword evidence="10" id="KW-0808">Transferase</keyword>
<organism evidence="12 13">
    <name type="scientific">Litomosoides sigmodontis</name>
    <name type="common">Filarial nematode worm</name>
    <dbReference type="NCBI Taxonomy" id="42156"/>
    <lineage>
        <taxon>Eukaryota</taxon>
        <taxon>Metazoa</taxon>
        <taxon>Ecdysozoa</taxon>
        <taxon>Nematoda</taxon>
        <taxon>Chromadorea</taxon>
        <taxon>Rhabditida</taxon>
        <taxon>Spirurina</taxon>
        <taxon>Spiruromorpha</taxon>
        <taxon>Filarioidea</taxon>
        <taxon>Onchocercidae</taxon>
        <taxon>Litomosoides</taxon>
    </lineage>
</organism>
<name>A0A3P6UMG5_LITSI</name>
<dbReference type="GO" id="GO:0071949">
    <property type="term" value="F:FAD binding"/>
    <property type="evidence" value="ECO:0007669"/>
    <property type="project" value="InterPro"/>
</dbReference>
<evidence type="ECO:0000256" key="10">
    <source>
        <dbReference type="RuleBase" id="RU363113"/>
    </source>
</evidence>
<feature type="binding site" evidence="8">
    <location>
        <begin position="377"/>
        <end position="380"/>
    </location>
    <ligand>
        <name>FAD</name>
        <dbReference type="ChEBI" id="CHEBI:57692"/>
    </ligand>
</feature>
<keyword evidence="13" id="KW-1185">Reference proteome</keyword>
<feature type="binding site" evidence="8">
    <location>
        <begin position="364"/>
        <end position="370"/>
    </location>
    <ligand>
        <name>FAD</name>
        <dbReference type="ChEBI" id="CHEBI:57692"/>
    </ligand>
</feature>
<dbReference type="InterPro" id="IPR016166">
    <property type="entry name" value="FAD-bd_PCMH"/>
</dbReference>
<gene>
    <name evidence="12" type="ORF">NLS_LOCUS4110</name>
</gene>
<comment type="cofactor">
    <cofactor evidence="8 10">
        <name>FAD</name>
        <dbReference type="ChEBI" id="CHEBI:57692"/>
    </cofactor>
</comment>
<proteinExistence type="inferred from homology"/>
<dbReference type="GO" id="GO:0008611">
    <property type="term" value="P:ether lipid biosynthetic process"/>
    <property type="evidence" value="ECO:0007669"/>
    <property type="project" value="UniProtKB-UniPathway"/>
</dbReference>
<dbReference type="GO" id="GO:0005777">
    <property type="term" value="C:peroxisome"/>
    <property type="evidence" value="ECO:0007669"/>
    <property type="project" value="UniProtKB-SubCell"/>
</dbReference>
<feature type="domain" description="FAD-binding PCMH-type" evidence="11">
    <location>
        <begin position="263"/>
        <end position="445"/>
    </location>
</feature>
<dbReference type="Gene3D" id="3.30.300.330">
    <property type="match status" value="1"/>
</dbReference>
<accession>A0A3P6UMG5</accession>
<dbReference type="InterPro" id="IPR006094">
    <property type="entry name" value="Oxid_FAD_bind_N"/>
</dbReference>
<dbReference type="OrthoDB" id="7786253at2759"/>
<keyword evidence="10" id="KW-0443">Lipid metabolism</keyword>
<evidence type="ECO:0000313" key="13">
    <source>
        <dbReference type="Proteomes" id="UP000277928"/>
    </source>
</evidence>
<dbReference type="EC" id="2.5.1.26" evidence="3 10"/>
<dbReference type="Gene3D" id="3.30.43.10">
    <property type="entry name" value="Uridine Diphospho-n-acetylenolpyruvylglucosamine Reductase, domain 2"/>
    <property type="match status" value="1"/>
</dbReference>
<dbReference type="Gene3D" id="3.30.160.650">
    <property type="match status" value="1"/>
</dbReference>
<feature type="binding site" evidence="8">
    <location>
        <begin position="429"/>
        <end position="435"/>
    </location>
    <ligand>
        <name>FAD</name>
        <dbReference type="ChEBI" id="CHEBI:57692"/>
    </ligand>
</feature>
<protein>
    <recommendedName>
        <fullName evidence="3 10">Alkylglycerone-phosphate synthase</fullName>
        <shortName evidence="10">Alkyl-DHAP synthase</shortName>
        <ecNumber evidence="3 10">2.5.1.26</ecNumber>
    </recommendedName>
</protein>
<reference evidence="12 13" key="1">
    <citation type="submission" date="2018-08" db="EMBL/GenBank/DDBJ databases">
        <authorList>
            <person name="Laetsch R D."/>
            <person name="Stevens L."/>
            <person name="Kumar S."/>
            <person name="Blaxter L. M."/>
        </authorList>
    </citation>
    <scope>NUCLEOTIDE SEQUENCE [LARGE SCALE GENOMIC DNA]</scope>
</reference>
<dbReference type="AlphaFoldDB" id="A0A3P6UMG5"/>
<dbReference type="InterPro" id="IPR016167">
    <property type="entry name" value="FAD-bd_PCMH_sub1"/>
</dbReference>
<dbReference type="Pfam" id="PF02913">
    <property type="entry name" value="FAD-oxidase_C"/>
    <property type="match status" value="1"/>
</dbReference>
<comment type="catalytic activity">
    <reaction evidence="10">
        <text>a long chain fatty alcohol + a 1-acylglycerone 3-phosphate = a 1-O-alkylglycerone 3-phosphate + a long-chain fatty acid + H(+)</text>
        <dbReference type="Rhea" id="RHEA:36171"/>
        <dbReference type="ChEBI" id="CHEBI:15378"/>
        <dbReference type="ChEBI" id="CHEBI:17135"/>
        <dbReference type="ChEBI" id="CHEBI:57534"/>
        <dbReference type="ChEBI" id="CHEBI:57560"/>
        <dbReference type="ChEBI" id="CHEBI:73315"/>
        <dbReference type="EC" id="2.5.1.26"/>
    </reaction>
</comment>
<evidence type="ECO:0000256" key="6">
    <source>
        <dbReference type="PIRSR" id="PIRSR625650-1"/>
    </source>
</evidence>